<dbReference type="EMBL" id="CP093362">
    <property type="protein sequence ID" value="UQS84819.1"/>
    <property type="molecule type" value="Genomic_DNA"/>
</dbReference>
<protein>
    <recommendedName>
        <fullName evidence="4">YxeA family protein</fullName>
    </recommendedName>
</protein>
<evidence type="ECO:0000256" key="1">
    <source>
        <dbReference type="SAM" id="Phobius"/>
    </source>
</evidence>
<evidence type="ECO:0000313" key="2">
    <source>
        <dbReference type="EMBL" id="UQS84819.1"/>
    </source>
</evidence>
<gene>
    <name evidence="2" type="ORF">MOO46_06120</name>
</gene>
<dbReference type="RefSeq" id="WP_249510802.1">
    <property type="nucleotide sequence ID" value="NZ_CP093362.1"/>
</dbReference>
<keyword evidence="3" id="KW-1185">Reference proteome</keyword>
<accession>A0ABY4PH75</accession>
<feature type="transmembrane region" description="Helical" evidence="1">
    <location>
        <begin position="6"/>
        <end position="24"/>
    </location>
</feature>
<organism evidence="2 3">
    <name type="scientific">Apilactobacillus apisilvae</name>
    <dbReference type="NCBI Taxonomy" id="2923364"/>
    <lineage>
        <taxon>Bacteria</taxon>
        <taxon>Bacillati</taxon>
        <taxon>Bacillota</taxon>
        <taxon>Bacilli</taxon>
        <taxon>Lactobacillales</taxon>
        <taxon>Lactobacillaceae</taxon>
        <taxon>Apilactobacillus</taxon>
    </lineage>
</organism>
<dbReference type="Proteomes" id="UP000831859">
    <property type="component" value="Chromosome"/>
</dbReference>
<keyword evidence="1" id="KW-0472">Membrane</keyword>
<proteinExistence type="predicted"/>
<evidence type="ECO:0008006" key="4">
    <source>
        <dbReference type="Google" id="ProtNLM"/>
    </source>
</evidence>
<keyword evidence="1" id="KW-0812">Transmembrane</keyword>
<evidence type="ECO:0000313" key="3">
    <source>
        <dbReference type="Proteomes" id="UP000831859"/>
    </source>
</evidence>
<reference evidence="2 3" key="1">
    <citation type="journal article" date="2022" name="Int. J. Syst. Evol. Microbiol.">
        <title>Apilactobacillus apisilvae sp. nov., Nicolia spurrieriana gen. nov. sp. nov., Bombilactobacillus folatiphilus sp. nov. and Bombilactobacillus thymidiniphilus sp. nov., four new lactic acid bacterial isolates from stingless bees Tetragonula carbonaria and Austroplebeia australis.</title>
        <authorList>
            <person name="Oliphant S.A."/>
            <person name="Watson-Haigh N.S."/>
            <person name="Sumby K.M."/>
            <person name="Gardner J."/>
            <person name="Groom S."/>
            <person name="Jiranek V."/>
        </authorList>
    </citation>
    <scope>NUCLEOTIDE SEQUENCE [LARGE SCALE GENOMIC DNA]</scope>
    <source>
        <strain evidence="2 3">SG5_A10</strain>
    </source>
</reference>
<sequence length="125" mass="14794">MKYNKIILIILTILIAFIGTIALLHHPKNQKVKRTEPITYKKLITSNHYYGQKYYLKNIHVNQQYIKNGRKEASVSDDDNHLYFLILKDKNLPQKNLSIKGTIDKYRILKTNLGYKYRYPVLVVN</sequence>
<name>A0ABY4PH75_9LACO</name>
<keyword evidence="1" id="KW-1133">Transmembrane helix</keyword>